<dbReference type="Proteomes" id="UP000377595">
    <property type="component" value="Unassembled WGS sequence"/>
</dbReference>
<comment type="caution">
    <text evidence="1">The sequence shown here is derived from an EMBL/GenBank/DDBJ whole genome shotgun (WGS) entry which is preliminary data.</text>
</comment>
<keyword evidence="2" id="KW-1185">Reference proteome</keyword>
<accession>A0A5M3XX09</accession>
<dbReference type="AlphaFoldDB" id="A0A5M3XX09"/>
<reference evidence="1 2" key="1">
    <citation type="submission" date="2019-10" db="EMBL/GenBank/DDBJ databases">
        <title>Whole genome shotgun sequence of Acrocarpospora pleiomorpha NBRC 16267.</title>
        <authorList>
            <person name="Ichikawa N."/>
            <person name="Kimura A."/>
            <person name="Kitahashi Y."/>
            <person name="Komaki H."/>
            <person name="Oguchi A."/>
        </authorList>
    </citation>
    <scope>NUCLEOTIDE SEQUENCE [LARGE SCALE GENOMIC DNA]</scope>
    <source>
        <strain evidence="1 2">NBRC 16267</strain>
    </source>
</reference>
<evidence type="ECO:0000313" key="1">
    <source>
        <dbReference type="EMBL" id="GES25667.1"/>
    </source>
</evidence>
<evidence type="ECO:0000313" key="2">
    <source>
        <dbReference type="Proteomes" id="UP000377595"/>
    </source>
</evidence>
<gene>
    <name evidence="1" type="ORF">Aple_085660</name>
</gene>
<sequence>MADNPAPSMAITMSLRIMSPPKTSDGTTDTIMIAGGRQGAVEAFSGRGVELTGRRAPAGKRRPSLVQILAIVAMDRKVAAQPMLSFMIPSRAWIRAQRLETAAGIG</sequence>
<proteinExistence type="predicted"/>
<name>A0A5M3XX09_9ACTN</name>
<dbReference type="EMBL" id="BLAF01000071">
    <property type="protein sequence ID" value="GES25667.1"/>
    <property type="molecule type" value="Genomic_DNA"/>
</dbReference>
<protein>
    <submittedName>
        <fullName evidence="1">Uncharacterized protein</fullName>
    </submittedName>
</protein>
<organism evidence="1 2">
    <name type="scientific">Acrocarpospora pleiomorpha</name>
    <dbReference type="NCBI Taxonomy" id="90975"/>
    <lineage>
        <taxon>Bacteria</taxon>
        <taxon>Bacillati</taxon>
        <taxon>Actinomycetota</taxon>
        <taxon>Actinomycetes</taxon>
        <taxon>Streptosporangiales</taxon>
        <taxon>Streptosporangiaceae</taxon>
        <taxon>Acrocarpospora</taxon>
    </lineage>
</organism>